<name>A0A099SXV0_METMT</name>
<dbReference type="OrthoDB" id="122981at2157"/>
<dbReference type="RefSeq" id="WP_048194745.1">
    <property type="nucleotide sequence ID" value="NZ_CAAGSM010000005.1"/>
</dbReference>
<evidence type="ECO:0000313" key="1">
    <source>
        <dbReference type="EMBL" id="KGK97727.1"/>
    </source>
</evidence>
<evidence type="ECO:0000313" key="2">
    <source>
        <dbReference type="Proteomes" id="UP000029859"/>
    </source>
</evidence>
<protein>
    <submittedName>
        <fullName evidence="1">Uncharacterized protein</fullName>
    </submittedName>
</protein>
<keyword evidence="2" id="KW-1185">Reference proteome</keyword>
<organism evidence="1 2">
    <name type="scientific">Methanococcoides methylutens</name>
    <dbReference type="NCBI Taxonomy" id="2226"/>
    <lineage>
        <taxon>Archaea</taxon>
        <taxon>Methanobacteriati</taxon>
        <taxon>Methanobacteriota</taxon>
        <taxon>Stenosarchaea group</taxon>
        <taxon>Methanomicrobia</taxon>
        <taxon>Methanosarcinales</taxon>
        <taxon>Methanosarcinaceae</taxon>
        <taxon>Methanococcoides</taxon>
    </lineage>
</organism>
<accession>A0A099SXV0</accession>
<sequence>MIRIENMISRAFLIGIIKMVDKNGVQNALEWLREIGEELAEIEGPGFEGAREDDINYLPVCPFSNTLLDFIAIYGERPSQFVELVNLSNKQMMEAEDGWEYPALTTVTGILHHSYIKKRGLLAGVELLNVGSRCPRTNNIVYNEKALEKANMTKEDVDKYLEKAYYVCKINYLKKE</sequence>
<dbReference type="Proteomes" id="UP000029859">
    <property type="component" value="Unassembled WGS sequence"/>
</dbReference>
<comment type="caution">
    <text evidence="1">The sequence shown here is derived from an EMBL/GenBank/DDBJ whole genome shotgun (WGS) entry which is preliminary data.</text>
</comment>
<reference evidence="1 2" key="1">
    <citation type="submission" date="2014-09" db="EMBL/GenBank/DDBJ databases">
        <title>Draft genome sequence of an obligately methylotrophic methanogen, Methanococcoides methylutens, isolated from marine sediment.</title>
        <authorList>
            <person name="Guan Y."/>
            <person name="Ngugi D.K."/>
            <person name="Blom J."/>
            <person name="Ali S."/>
            <person name="Ferry J.G."/>
            <person name="Stingl U."/>
        </authorList>
    </citation>
    <scope>NUCLEOTIDE SEQUENCE [LARGE SCALE GENOMIC DNA]</scope>
    <source>
        <strain evidence="1 2">DSM 2657</strain>
    </source>
</reference>
<dbReference type="EMBL" id="JRHO01000014">
    <property type="protein sequence ID" value="KGK97727.1"/>
    <property type="molecule type" value="Genomic_DNA"/>
</dbReference>
<dbReference type="AlphaFoldDB" id="A0A099SXV0"/>
<gene>
    <name evidence="1" type="ORF">LI82_08070</name>
</gene>
<proteinExistence type="predicted"/>